<protein>
    <submittedName>
        <fullName evidence="2">Uncharacterized protein</fullName>
    </submittedName>
</protein>
<reference evidence="2 3" key="1">
    <citation type="submission" date="2020-11" db="EMBL/GenBank/DDBJ databases">
        <title>genome sequence of strain KACC 18849.</title>
        <authorList>
            <person name="Gao J."/>
            <person name="Zhang X."/>
        </authorList>
    </citation>
    <scope>NUCLEOTIDE SEQUENCE [LARGE SCALE GENOMIC DNA]</scope>
    <source>
        <strain evidence="2 3">KACC 18849</strain>
    </source>
</reference>
<dbReference type="Proteomes" id="UP000639859">
    <property type="component" value="Unassembled WGS sequence"/>
</dbReference>
<accession>A0ABS0T6L4</accession>
<evidence type="ECO:0000313" key="3">
    <source>
        <dbReference type="Proteomes" id="UP000639859"/>
    </source>
</evidence>
<proteinExistence type="predicted"/>
<comment type="caution">
    <text evidence="2">The sequence shown here is derived from an EMBL/GenBank/DDBJ whole genome shotgun (WGS) entry which is preliminary data.</text>
</comment>
<evidence type="ECO:0000256" key="1">
    <source>
        <dbReference type="SAM" id="MobiDB-lite"/>
    </source>
</evidence>
<dbReference type="RefSeq" id="WP_198578419.1">
    <property type="nucleotide sequence ID" value="NZ_JADWOX010000023.1"/>
</dbReference>
<feature type="compositionally biased region" description="Basic residues" evidence="1">
    <location>
        <begin position="243"/>
        <end position="257"/>
    </location>
</feature>
<organism evidence="2 3">
    <name type="scientific">Caulobacter hibisci</name>
    <dbReference type="NCBI Taxonomy" id="2035993"/>
    <lineage>
        <taxon>Bacteria</taxon>
        <taxon>Pseudomonadati</taxon>
        <taxon>Pseudomonadota</taxon>
        <taxon>Alphaproteobacteria</taxon>
        <taxon>Caulobacterales</taxon>
        <taxon>Caulobacteraceae</taxon>
        <taxon>Caulobacter</taxon>
    </lineage>
</organism>
<dbReference type="EMBL" id="JADWOX010000023">
    <property type="protein sequence ID" value="MBI1686533.1"/>
    <property type="molecule type" value="Genomic_DNA"/>
</dbReference>
<gene>
    <name evidence="2" type="ORF">I4Q42_22940</name>
</gene>
<keyword evidence="3" id="KW-1185">Reference proteome</keyword>
<sequence>MGKRLLRIVALALGLALATPTGAVMLMEVPPSLEAVRTPAGAAEYRQATAVALVRPKAAWTPPCWLAGLLSWASPQAYGDYCGKRERSRRYRLAVIETLKGAPPRRLPARLRGDYPLDPDFMRRTRPDLWIGVYDLDAKRAAGRHAGFLFLHRGRIADRELDVEGVFDRPRLSDGTISRPILDPALDYLVFLDERGQIDHWEPVARGGADRDLLVQRLRWLRGGARDDDVRLTCSPALPRRRSMRPRRWSRDRRGHRSPPAALAWSAATRSRR</sequence>
<feature type="region of interest" description="Disordered" evidence="1">
    <location>
        <begin position="243"/>
        <end position="273"/>
    </location>
</feature>
<evidence type="ECO:0000313" key="2">
    <source>
        <dbReference type="EMBL" id="MBI1686533.1"/>
    </source>
</evidence>
<name>A0ABS0T6L4_9CAUL</name>